<evidence type="ECO:0000313" key="11">
    <source>
        <dbReference type="EMBL" id="NHO65912.1"/>
    </source>
</evidence>
<keyword evidence="7" id="KW-0862">Zinc</keyword>
<protein>
    <recommendedName>
        <fullName evidence="5">6-carboxy-5,6,7,8-tetrahydropterin synthase</fullName>
        <ecNumber evidence="4">4.1.2.50</ecNumber>
    </recommendedName>
    <alternativeName>
        <fullName evidence="9">Queuosine biosynthesis protein QueD</fullName>
    </alternativeName>
</protein>
<dbReference type="InterPro" id="IPR038418">
    <property type="entry name" value="6-PTP_synth/QueD_sf"/>
</dbReference>
<keyword evidence="6" id="KW-0479">Metal-binding</keyword>
<evidence type="ECO:0000256" key="1">
    <source>
        <dbReference type="ARBA" id="ARBA00001947"/>
    </source>
</evidence>
<dbReference type="PANTHER" id="PTHR12589">
    <property type="entry name" value="PYRUVOYL TETRAHYDROBIOPTERIN SYNTHASE"/>
    <property type="match status" value="1"/>
</dbReference>
<dbReference type="RefSeq" id="WP_167185759.1">
    <property type="nucleotide sequence ID" value="NZ_JAAONZ010000006.1"/>
</dbReference>
<evidence type="ECO:0000256" key="8">
    <source>
        <dbReference type="ARBA" id="ARBA00023239"/>
    </source>
</evidence>
<dbReference type="SUPFAM" id="SSF55620">
    <property type="entry name" value="Tetrahydrobiopterin biosynthesis enzymes-like"/>
    <property type="match status" value="1"/>
</dbReference>
<dbReference type="Gene3D" id="3.30.479.10">
    <property type="entry name" value="6-pyruvoyl tetrahydropterin synthase/QueD"/>
    <property type="match status" value="1"/>
</dbReference>
<proteinExistence type="inferred from homology"/>
<evidence type="ECO:0000256" key="2">
    <source>
        <dbReference type="ARBA" id="ARBA00005061"/>
    </source>
</evidence>
<dbReference type="InterPro" id="IPR007115">
    <property type="entry name" value="6-PTP_synth/QueD"/>
</dbReference>
<evidence type="ECO:0000256" key="3">
    <source>
        <dbReference type="ARBA" id="ARBA00008900"/>
    </source>
</evidence>
<organism evidence="11 12">
    <name type="scientific">Pseudomaricurvus hydrocarbonicus</name>
    <dbReference type="NCBI Taxonomy" id="1470433"/>
    <lineage>
        <taxon>Bacteria</taxon>
        <taxon>Pseudomonadati</taxon>
        <taxon>Pseudomonadota</taxon>
        <taxon>Gammaproteobacteria</taxon>
        <taxon>Cellvibrionales</taxon>
        <taxon>Cellvibrionaceae</taxon>
        <taxon>Pseudomaricurvus</taxon>
    </lineage>
</organism>
<dbReference type="GO" id="GO:0046872">
    <property type="term" value="F:metal ion binding"/>
    <property type="evidence" value="ECO:0007669"/>
    <property type="project" value="UniProtKB-KW"/>
</dbReference>
<dbReference type="AlphaFoldDB" id="A0A9E5K009"/>
<dbReference type="Pfam" id="PF01242">
    <property type="entry name" value="PTPS"/>
    <property type="match status" value="1"/>
</dbReference>
<gene>
    <name evidence="11" type="ORF">G8770_10200</name>
</gene>
<evidence type="ECO:0000256" key="10">
    <source>
        <dbReference type="ARBA" id="ARBA00048807"/>
    </source>
</evidence>
<dbReference type="GO" id="GO:0070497">
    <property type="term" value="F:6-carboxytetrahydropterin synthase activity"/>
    <property type="evidence" value="ECO:0007669"/>
    <property type="project" value="UniProtKB-EC"/>
</dbReference>
<sequence length="165" mass="18961">MEKLTTIDITKEYLHFSAAHFTIFSASERERLHGHNFFVSAAVTALVQADGMCFNYCQLKDSLRELCVGLDEYLLLAENSPYLQIHELGKNYRVTFADEEMFFLKQDTLLLPVANITIEELSYYLLQRLLEDSRYSSNPDIREITLRVASGPGQWGSSQWQNPQA</sequence>
<comment type="caution">
    <text evidence="11">The sequence shown here is derived from an EMBL/GenBank/DDBJ whole genome shotgun (WGS) entry which is preliminary data.</text>
</comment>
<evidence type="ECO:0000256" key="5">
    <source>
        <dbReference type="ARBA" id="ARBA00018141"/>
    </source>
</evidence>
<dbReference type="Proteomes" id="UP000787472">
    <property type="component" value="Unassembled WGS sequence"/>
</dbReference>
<comment type="catalytic activity">
    <reaction evidence="10">
        <text>7,8-dihydroneopterin 3'-triphosphate + H2O = 6-carboxy-5,6,7,8-tetrahydropterin + triphosphate + acetaldehyde + 2 H(+)</text>
        <dbReference type="Rhea" id="RHEA:27966"/>
        <dbReference type="ChEBI" id="CHEBI:15343"/>
        <dbReference type="ChEBI" id="CHEBI:15377"/>
        <dbReference type="ChEBI" id="CHEBI:15378"/>
        <dbReference type="ChEBI" id="CHEBI:18036"/>
        <dbReference type="ChEBI" id="CHEBI:58462"/>
        <dbReference type="ChEBI" id="CHEBI:61032"/>
        <dbReference type="EC" id="4.1.2.50"/>
    </reaction>
</comment>
<comment type="cofactor">
    <cofactor evidence="1">
        <name>Zn(2+)</name>
        <dbReference type="ChEBI" id="CHEBI:29105"/>
    </cofactor>
</comment>
<dbReference type="EC" id="4.1.2.50" evidence="4"/>
<dbReference type="PANTHER" id="PTHR12589:SF7">
    <property type="entry name" value="6-PYRUVOYL TETRAHYDROBIOPTERIN SYNTHASE"/>
    <property type="match status" value="1"/>
</dbReference>
<comment type="pathway">
    <text evidence="2">Purine metabolism; 7-cyano-7-deazaguanine biosynthesis.</text>
</comment>
<evidence type="ECO:0000313" key="12">
    <source>
        <dbReference type="Proteomes" id="UP000787472"/>
    </source>
</evidence>
<evidence type="ECO:0000256" key="9">
    <source>
        <dbReference type="ARBA" id="ARBA00031449"/>
    </source>
</evidence>
<accession>A0A9E5K009</accession>
<evidence type="ECO:0000256" key="4">
    <source>
        <dbReference type="ARBA" id="ARBA00012982"/>
    </source>
</evidence>
<dbReference type="EMBL" id="JAAONZ010000006">
    <property type="protein sequence ID" value="NHO65912.1"/>
    <property type="molecule type" value="Genomic_DNA"/>
</dbReference>
<name>A0A9E5K009_9GAMM</name>
<evidence type="ECO:0000256" key="6">
    <source>
        <dbReference type="ARBA" id="ARBA00022723"/>
    </source>
</evidence>
<evidence type="ECO:0000256" key="7">
    <source>
        <dbReference type="ARBA" id="ARBA00022833"/>
    </source>
</evidence>
<comment type="similarity">
    <text evidence="3">Belongs to the PTPS family. QueD subfamily.</text>
</comment>
<keyword evidence="8" id="KW-0456">Lyase</keyword>
<keyword evidence="12" id="KW-1185">Reference proteome</keyword>
<reference evidence="11" key="1">
    <citation type="submission" date="2020-03" db="EMBL/GenBank/DDBJ databases">
        <authorList>
            <person name="Guo F."/>
        </authorList>
    </citation>
    <scope>NUCLEOTIDE SEQUENCE</scope>
    <source>
        <strain evidence="11">JCM 30134</strain>
    </source>
</reference>